<name>A0AAD4Y035_OVIAM</name>
<dbReference type="AlphaFoldDB" id="A0AAD4Y035"/>
<reference evidence="1" key="1">
    <citation type="submission" date="2022-03" db="EMBL/GenBank/DDBJ databases">
        <title>Genomic analyses of argali, domestic sheep and their hybrids provide insights into chromosomal evolution, heterosis and genetic basis of agronomic traits.</title>
        <authorList>
            <person name="Li M."/>
        </authorList>
    </citation>
    <scope>NUCLEOTIDE SEQUENCE</scope>
    <source>
        <strain evidence="1">CAU-MHL-2022a</strain>
        <tissue evidence="1">Skin</tissue>
    </source>
</reference>
<dbReference type="Proteomes" id="UP001214576">
    <property type="component" value="Unassembled WGS sequence"/>
</dbReference>
<organism evidence="1 2">
    <name type="scientific">Ovis ammon polii</name>
    <dbReference type="NCBI Taxonomy" id="230172"/>
    <lineage>
        <taxon>Eukaryota</taxon>
        <taxon>Metazoa</taxon>
        <taxon>Chordata</taxon>
        <taxon>Craniata</taxon>
        <taxon>Vertebrata</taxon>
        <taxon>Euteleostomi</taxon>
        <taxon>Mammalia</taxon>
        <taxon>Eutheria</taxon>
        <taxon>Laurasiatheria</taxon>
        <taxon>Artiodactyla</taxon>
        <taxon>Ruminantia</taxon>
        <taxon>Pecora</taxon>
        <taxon>Bovidae</taxon>
        <taxon>Caprinae</taxon>
        <taxon>Ovis</taxon>
    </lineage>
</organism>
<evidence type="ECO:0000313" key="1">
    <source>
        <dbReference type="EMBL" id="KAI4529753.1"/>
    </source>
</evidence>
<accession>A0AAD4Y035</accession>
<sequence>MMLMSMPGSITAELIAFWTDALGSSPAPGFSTELGDVPESNRTETGQRLQLWPCPPQHTRGHSVRVGSFVLWVVARGLEAVTQLWQEAGPGWVSGRSALLPAHITPFAEKPPALCIRTLQAARPESCLEHAPSKEKRQPFLRRGWRWGHYSLSVWGTGLQVPAVNGQDALCVDSTLCEDPSTSNKKHLPYLGEY</sequence>
<gene>
    <name evidence="1" type="ORF">MG293_020431</name>
</gene>
<proteinExistence type="predicted"/>
<comment type="caution">
    <text evidence="1">The sequence shown here is derived from an EMBL/GenBank/DDBJ whole genome shotgun (WGS) entry which is preliminary data.</text>
</comment>
<evidence type="ECO:0000313" key="2">
    <source>
        <dbReference type="Proteomes" id="UP001214576"/>
    </source>
</evidence>
<dbReference type="EMBL" id="JAKZEL010000027">
    <property type="protein sequence ID" value="KAI4529753.1"/>
    <property type="molecule type" value="Genomic_DNA"/>
</dbReference>
<keyword evidence="2" id="KW-1185">Reference proteome</keyword>
<protein>
    <submittedName>
        <fullName evidence="1">Uncharacterized protein</fullName>
    </submittedName>
</protein>